<dbReference type="STRING" id="587636.SAMN05216199_3137"/>
<dbReference type="OrthoDB" id="9793039at2"/>
<sequence length="258" mass="28162">MPARVPMTGAPCWVDLLTSDTARAEHFYGELFGWTAEHGDEERYGGYITFRKDGKMVGGCMRNDGSSGAPDTWSVYLASDDARRTVERAAELGGRVIVPAMDVPEQGVMAMVTDPSGAAVGVWQGRENPGIEVVAEPGTPNWFELHTRDYEPTLRFYEDVFGWQTSVMSDTDDFRYSTLGEGREQQAGVMDAAAMLPEGVPGLWGIYWGVEDTDACVEKAQSLGGSVLHPTDDTPFGRLATLADPTGAMFRIIQPPQR</sequence>
<dbReference type="InterPro" id="IPR052164">
    <property type="entry name" value="Anthracycline_SecMetBiosynth"/>
</dbReference>
<dbReference type="AlphaFoldDB" id="A0A1H9WR13"/>
<dbReference type="InterPro" id="IPR029068">
    <property type="entry name" value="Glyas_Bleomycin-R_OHBP_Dase"/>
</dbReference>
<dbReference type="SUPFAM" id="SSF54593">
    <property type="entry name" value="Glyoxalase/Bleomycin resistance protein/Dihydroxybiphenyl dioxygenase"/>
    <property type="match status" value="2"/>
</dbReference>
<proteinExistence type="predicted"/>
<dbReference type="PANTHER" id="PTHR33993:SF14">
    <property type="entry name" value="GB|AAF24581.1"/>
    <property type="match status" value="1"/>
</dbReference>
<dbReference type="EMBL" id="FOHB01000005">
    <property type="protein sequence ID" value="SES36370.1"/>
    <property type="molecule type" value="Genomic_DNA"/>
</dbReference>
<accession>A0A1H9WR13</accession>
<gene>
    <name evidence="2" type="ORF">SAMN05216199_3137</name>
</gene>
<feature type="domain" description="VOC" evidence="1">
    <location>
        <begin position="139"/>
        <end position="255"/>
    </location>
</feature>
<dbReference type="InterPro" id="IPR037523">
    <property type="entry name" value="VOC_core"/>
</dbReference>
<protein>
    <recommendedName>
        <fullName evidence="1">VOC domain-containing protein</fullName>
    </recommendedName>
</protein>
<keyword evidence="3" id="KW-1185">Reference proteome</keyword>
<evidence type="ECO:0000259" key="1">
    <source>
        <dbReference type="PROSITE" id="PS51819"/>
    </source>
</evidence>
<dbReference type="Proteomes" id="UP000199019">
    <property type="component" value="Unassembled WGS sequence"/>
</dbReference>
<organism evidence="2 3">
    <name type="scientific">Pedococcus cremeus</name>
    <dbReference type="NCBI Taxonomy" id="587636"/>
    <lineage>
        <taxon>Bacteria</taxon>
        <taxon>Bacillati</taxon>
        <taxon>Actinomycetota</taxon>
        <taxon>Actinomycetes</taxon>
        <taxon>Micrococcales</taxon>
        <taxon>Intrasporangiaceae</taxon>
        <taxon>Pedococcus</taxon>
    </lineage>
</organism>
<dbReference type="CDD" id="cd07247">
    <property type="entry name" value="SgaA_N_like"/>
    <property type="match status" value="2"/>
</dbReference>
<dbReference type="RefSeq" id="WP_091759978.1">
    <property type="nucleotide sequence ID" value="NZ_FOHB01000005.1"/>
</dbReference>
<dbReference type="PANTHER" id="PTHR33993">
    <property type="entry name" value="GLYOXALASE-RELATED"/>
    <property type="match status" value="1"/>
</dbReference>
<dbReference type="Pfam" id="PF00903">
    <property type="entry name" value="Glyoxalase"/>
    <property type="match status" value="2"/>
</dbReference>
<dbReference type="PROSITE" id="PS51819">
    <property type="entry name" value="VOC"/>
    <property type="match status" value="2"/>
</dbReference>
<evidence type="ECO:0000313" key="3">
    <source>
        <dbReference type="Proteomes" id="UP000199019"/>
    </source>
</evidence>
<reference evidence="3" key="1">
    <citation type="submission" date="2016-10" db="EMBL/GenBank/DDBJ databases">
        <authorList>
            <person name="Varghese N."/>
            <person name="Submissions S."/>
        </authorList>
    </citation>
    <scope>NUCLEOTIDE SEQUENCE [LARGE SCALE GENOMIC DNA]</scope>
    <source>
        <strain evidence="3">CGMCC 1.6963</strain>
    </source>
</reference>
<evidence type="ECO:0000313" key="2">
    <source>
        <dbReference type="EMBL" id="SES36370.1"/>
    </source>
</evidence>
<dbReference type="Gene3D" id="3.10.180.10">
    <property type="entry name" value="2,3-Dihydroxybiphenyl 1,2-Dioxygenase, domain 1"/>
    <property type="match status" value="2"/>
</dbReference>
<dbReference type="InterPro" id="IPR004360">
    <property type="entry name" value="Glyas_Fos-R_dOase_dom"/>
</dbReference>
<feature type="domain" description="VOC" evidence="1">
    <location>
        <begin position="10"/>
        <end position="125"/>
    </location>
</feature>
<name>A0A1H9WR13_9MICO</name>